<feature type="transmembrane region" description="Helical" evidence="1">
    <location>
        <begin position="15"/>
        <end position="33"/>
    </location>
</feature>
<keyword evidence="1" id="KW-1133">Transmembrane helix</keyword>
<dbReference type="PANTHER" id="PTHR37804:SF1">
    <property type="entry name" value="CDAA REGULATORY PROTEIN CDAR"/>
    <property type="match status" value="1"/>
</dbReference>
<dbReference type="EMBL" id="UINC01002484">
    <property type="protein sequence ID" value="SUZ97173.1"/>
    <property type="molecule type" value="Genomic_DNA"/>
</dbReference>
<feature type="non-terminal residue" evidence="2">
    <location>
        <position position="1"/>
    </location>
</feature>
<evidence type="ECO:0008006" key="3">
    <source>
        <dbReference type="Google" id="ProtNLM"/>
    </source>
</evidence>
<name>A0A381S7R7_9ZZZZ</name>
<dbReference type="PANTHER" id="PTHR37804">
    <property type="entry name" value="CDAA REGULATORY PROTEIN CDAR"/>
    <property type="match status" value="1"/>
</dbReference>
<keyword evidence="1" id="KW-0812">Transmembrane</keyword>
<protein>
    <recommendedName>
        <fullName evidence="3">YbbR-like domain-containing protein</fullName>
    </recommendedName>
</protein>
<dbReference type="InterPro" id="IPR053154">
    <property type="entry name" value="c-di-AMP_regulator"/>
</dbReference>
<gene>
    <name evidence="2" type="ORF">METZ01_LOCUS50027</name>
</gene>
<organism evidence="2">
    <name type="scientific">marine metagenome</name>
    <dbReference type="NCBI Taxonomy" id="408172"/>
    <lineage>
        <taxon>unclassified sequences</taxon>
        <taxon>metagenomes</taxon>
        <taxon>ecological metagenomes</taxon>
    </lineage>
</organism>
<evidence type="ECO:0000256" key="1">
    <source>
        <dbReference type="SAM" id="Phobius"/>
    </source>
</evidence>
<dbReference type="Gene3D" id="2.170.120.30">
    <property type="match status" value="1"/>
</dbReference>
<proteinExistence type="predicted"/>
<dbReference type="AlphaFoldDB" id="A0A381S7R7"/>
<sequence>VKSFHLIKFFSLQKLPLRLGALGMAIVLWLFVMSDKEYSIIMKIPLVARNISAQKALKEEVPEFAQVRLIGTGNELLKAYLLKNFFENFKLILDLDHISEEYDFILNDYFSKYPQKVVIPPSFRLKFVEVVYPREVHISLDEYLVKSVPIIPQIIVQPIPGYIQVGDIKMIPPSVNVAGPNILTKEITEVLTATDTLKNIGHFTNRTISLNKSNRLIEYSLNKINYQVDIQEISERIISEVQIQIVNIPDEFRVFVNPQTVSLTIFGGVNRIAEIYPEDIFIYIDFEKQWTPRSQFFEPVVVTPNDILEWQNLSPRNVELVVTKGTS</sequence>
<evidence type="ECO:0000313" key="2">
    <source>
        <dbReference type="EMBL" id="SUZ97173.1"/>
    </source>
</evidence>
<keyword evidence="1" id="KW-0472">Membrane</keyword>
<accession>A0A381S7R7</accession>
<reference evidence="2" key="1">
    <citation type="submission" date="2018-05" db="EMBL/GenBank/DDBJ databases">
        <authorList>
            <person name="Lanie J.A."/>
            <person name="Ng W.-L."/>
            <person name="Kazmierczak K.M."/>
            <person name="Andrzejewski T.M."/>
            <person name="Davidsen T.M."/>
            <person name="Wayne K.J."/>
            <person name="Tettelin H."/>
            <person name="Glass J.I."/>
            <person name="Rusch D."/>
            <person name="Podicherti R."/>
            <person name="Tsui H.-C.T."/>
            <person name="Winkler M.E."/>
        </authorList>
    </citation>
    <scope>NUCLEOTIDE SEQUENCE</scope>
</reference>